<accession>A0AAD7ZUW0</accession>
<feature type="non-terminal residue" evidence="2">
    <location>
        <position position="106"/>
    </location>
</feature>
<gene>
    <name evidence="2" type="ORF">L9F63_019238</name>
</gene>
<proteinExistence type="predicted"/>
<keyword evidence="1" id="KW-0812">Transmembrane</keyword>
<keyword evidence="1" id="KW-1133">Transmembrane helix</keyword>
<evidence type="ECO:0000313" key="3">
    <source>
        <dbReference type="Proteomes" id="UP001233999"/>
    </source>
</evidence>
<reference evidence="2" key="2">
    <citation type="submission" date="2023-05" db="EMBL/GenBank/DDBJ databases">
        <authorList>
            <person name="Fouks B."/>
        </authorList>
    </citation>
    <scope>NUCLEOTIDE SEQUENCE</scope>
    <source>
        <strain evidence="2">Stay&amp;Tobe</strain>
        <tissue evidence="2">Testes</tissue>
    </source>
</reference>
<keyword evidence="3" id="KW-1185">Reference proteome</keyword>
<dbReference type="EMBL" id="JASPKZ010006463">
    <property type="protein sequence ID" value="KAJ9587259.1"/>
    <property type="molecule type" value="Genomic_DNA"/>
</dbReference>
<feature type="non-terminal residue" evidence="2">
    <location>
        <position position="1"/>
    </location>
</feature>
<feature type="transmembrane region" description="Helical" evidence="1">
    <location>
        <begin position="6"/>
        <end position="24"/>
    </location>
</feature>
<evidence type="ECO:0000313" key="2">
    <source>
        <dbReference type="EMBL" id="KAJ9587259.1"/>
    </source>
</evidence>
<name>A0AAD7ZUW0_DIPPU</name>
<dbReference type="Proteomes" id="UP001233999">
    <property type="component" value="Unassembled WGS sequence"/>
</dbReference>
<dbReference type="AlphaFoldDB" id="A0AAD7ZUW0"/>
<reference evidence="2" key="1">
    <citation type="journal article" date="2023" name="IScience">
        <title>Live-bearing cockroach genome reveals convergent evolutionary mechanisms linked to viviparity in insects and beyond.</title>
        <authorList>
            <person name="Fouks B."/>
            <person name="Harrison M.C."/>
            <person name="Mikhailova A.A."/>
            <person name="Marchal E."/>
            <person name="English S."/>
            <person name="Carruthers M."/>
            <person name="Jennings E.C."/>
            <person name="Chiamaka E.L."/>
            <person name="Frigard R.A."/>
            <person name="Pippel M."/>
            <person name="Attardo G.M."/>
            <person name="Benoit J.B."/>
            <person name="Bornberg-Bauer E."/>
            <person name="Tobe S.S."/>
        </authorList>
    </citation>
    <scope>NUCLEOTIDE SEQUENCE</scope>
    <source>
        <strain evidence="2">Stay&amp;Tobe</strain>
    </source>
</reference>
<evidence type="ECO:0000256" key="1">
    <source>
        <dbReference type="SAM" id="Phobius"/>
    </source>
</evidence>
<organism evidence="2 3">
    <name type="scientific">Diploptera punctata</name>
    <name type="common">Pacific beetle cockroach</name>
    <dbReference type="NCBI Taxonomy" id="6984"/>
    <lineage>
        <taxon>Eukaryota</taxon>
        <taxon>Metazoa</taxon>
        <taxon>Ecdysozoa</taxon>
        <taxon>Arthropoda</taxon>
        <taxon>Hexapoda</taxon>
        <taxon>Insecta</taxon>
        <taxon>Pterygota</taxon>
        <taxon>Neoptera</taxon>
        <taxon>Polyneoptera</taxon>
        <taxon>Dictyoptera</taxon>
        <taxon>Blattodea</taxon>
        <taxon>Blaberoidea</taxon>
        <taxon>Blaberidae</taxon>
        <taxon>Diplopterinae</taxon>
        <taxon>Diploptera</taxon>
    </lineage>
</organism>
<keyword evidence="1" id="KW-0472">Membrane</keyword>
<protein>
    <submittedName>
        <fullName evidence="2">Uncharacterized protein</fullName>
    </submittedName>
</protein>
<sequence length="106" mass="12332">RAALYFSTTILVLLIIVFRCYFFLGDINMYINFFLLYGYDISFSNKIGRITTAYRATLTRQGMRQIIPIAAGNDSGIFMKIKWHMGNQRDLRFETRESEQGDSLDP</sequence>
<comment type="caution">
    <text evidence="2">The sequence shown here is derived from an EMBL/GenBank/DDBJ whole genome shotgun (WGS) entry which is preliminary data.</text>
</comment>